<accession>A0ABU9IRU0</accession>
<proteinExistence type="predicted"/>
<name>A0ABU9IRU0_9FLAO</name>
<dbReference type="EMBL" id="JBBYHS010000016">
    <property type="protein sequence ID" value="MEL1255166.1"/>
    <property type="molecule type" value="Genomic_DNA"/>
</dbReference>
<gene>
    <name evidence="2" type="ORF">AAEO57_15355</name>
</gene>
<dbReference type="RefSeq" id="WP_341693910.1">
    <property type="nucleotide sequence ID" value="NZ_JBBYHS010000016.1"/>
</dbReference>
<dbReference type="InterPro" id="IPR008482">
    <property type="entry name" value="DUF763"/>
</dbReference>
<comment type="caution">
    <text evidence="2">The sequence shown here is derived from an EMBL/GenBank/DDBJ whole genome shotgun (WGS) entry which is preliminary data.</text>
</comment>
<evidence type="ECO:0000313" key="2">
    <source>
        <dbReference type="EMBL" id="MEL1255166.1"/>
    </source>
</evidence>
<dbReference type="Proteomes" id="UP001485226">
    <property type="component" value="Unassembled WGS sequence"/>
</dbReference>
<sequence>MKRSGSADLPLHYGHVPLWLAERMSKLGLAIVETIAMEFSTSEVISKLSNPFWFQSFGAVMGMDWHSSGITTSVLGALKKSVNPHSKELGIYICGGKGTHSMKTPQELLYVGEQTGLDGNGLANCSRLTAKVDNTAIQDGFQLYQHNFIVDNKGQWAVIQQGMNPDSKTARRYHWHSEDLKSFINEPHTFIYGENQGSILNLTAGTAEKSRAGILELSKESPTKIIREIQHLSMPAHHDVRVENVNMKRLGAMLWTTHENSPEDFEELLLLKGMGSRALQSLALVSEVIYGTPTRFEDPARFSFAHGGKDGHPFPVPVKIYDETIDTLERAIHRAKIGNSDKIEAIRKLSEICRKAEENFTPNNNLDALIQKERDESYKYGGKTVFGDAKPPKNKSIPPDNQLQLF</sequence>
<evidence type="ECO:0000256" key="1">
    <source>
        <dbReference type="SAM" id="MobiDB-lite"/>
    </source>
</evidence>
<dbReference type="Pfam" id="PF05559">
    <property type="entry name" value="DUF763"/>
    <property type="match status" value="1"/>
</dbReference>
<reference evidence="2 3" key="1">
    <citation type="submission" date="2024-04" db="EMBL/GenBank/DDBJ databases">
        <title>Flavobacterium sp. DGU38 16S ribosomal RNA gene Genome sequencing and assembly.</title>
        <authorList>
            <person name="Park S."/>
        </authorList>
    </citation>
    <scope>NUCLEOTIDE SEQUENCE [LARGE SCALE GENOMIC DNA]</scope>
    <source>
        <strain evidence="2 3">DGU38</strain>
    </source>
</reference>
<dbReference type="PANTHER" id="PTHR38597:SF1">
    <property type="entry name" value="BLL3834 PROTEIN"/>
    <property type="match status" value="1"/>
</dbReference>
<dbReference type="PANTHER" id="PTHR38597">
    <property type="entry name" value="BLL3834 PROTEIN"/>
    <property type="match status" value="1"/>
</dbReference>
<evidence type="ECO:0000313" key="3">
    <source>
        <dbReference type="Proteomes" id="UP001485226"/>
    </source>
</evidence>
<keyword evidence="3" id="KW-1185">Reference proteome</keyword>
<protein>
    <submittedName>
        <fullName evidence="2">DUF763 domain-containing protein</fullName>
    </submittedName>
</protein>
<feature type="region of interest" description="Disordered" evidence="1">
    <location>
        <begin position="381"/>
        <end position="406"/>
    </location>
</feature>
<organism evidence="2 3">
    <name type="scientific">Flavobacterium calami</name>
    <dbReference type="NCBI Taxonomy" id="3139144"/>
    <lineage>
        <taxon>Bacteria</taxon>
        <taxon>Pseudomonadati</taxon>
        <taxon>Bacteroidota</taxon>
        <taxon>Flavobacteriia</taxon>
        <taxon>Flavobacteriales</taxon>
        <taxon>Flavobacteriaceae</taxon>
        <taxon>Flavobacterium</taxon>
    </lineage>
</organism>